<comment type="caution">
    <text evidence="5">The sequence shown here is derived from an EMBL/GenBank/DDBJ whole genome shotgun (WGS) entry which is preliminary data.</text>
</comment>
<dbReference type="Pfam" id="PF02826">
    <property type="entry name" value="2-Hacid_dh_C"/>
    <property type="match status" value="1"/>
</dbReference>
<keyword evidence="1 2" id="KW-0560">Oxidoreductase</keyword>
<feature type="domain" description="D-isomer specific 2-hydroxyacid dehydrogenase catalytic" evidence="3">
    <location>
        <begin position="5"/>
        <end position="305"/>
    </location>
</feature>
<sequence length="308" mass="34216">MKKALVTAKVHDYLIGRLQENGYEVIYEPAITYDEVLQNIRDIDGLIITTRIKVDKAILNNATQLKWIGRLGSGMELIDVPYAESKGITCVSSPEGNRNAVAEHNLGLLLNLMNKICSSYDEVKRGEWIRDANRGTELSSRTVGIIGFGNTGAAFAKLLEPFGVTVLAHDKYKHSFARGFIRESGVEQIARYADVVSLHLPLTDETFHYANDAFFDALQKKPYFLTACRGKVTDTAALIRALQNSKVAGAGLDVLENEKLNTYTTVETEQLQWLTSQTNVIVTPHIAGYSHEAFYKMGKIVLDKLGMK</sequence>
<dbReference type="PANTHER" id="PTHR10996">
    <property type="entry name" value="2-HYDROXYACID DEHYDROGENASE-RELATED"/>
    <property type="match status" value="1"/>
</dbReference>
<dbReference type="SUPFAM" id="SSF52283">
    <property type="entry name" value="Formate/glycerate dehydrogenase catalytic domain-like"/>
    <property type="match status" value="1"/>
</dbReference>
<evidence type="ECO:0000256" key="2">
    <source>
        <dbReference type="RuleBase" id="RU003719"/>
    </source>
</evidence>
<dbReference type="AlphaFoldDB" id="A0A4U3L8C3"/>
<dbReference type="InterPro" id="IPR006140">
    <property type="entry name" value="D-isomer_DH_NAD-bd"/>
</dbReference>
<evidence type="ECO:0000313" key="6">
    <source>
        <dbReference type="Proteomes" id="UP000305848"/>
    </source>
</evidence>
<accession>A0A4U3L8C3</accession>
<dbReference type="GO" id="GO:0051287">
    <property type="term" value="F:NAD binding"/>
    <property type="evidence" value="ECO:0007669"/>
    <property type="project" value="InterPro"/>
</dbReference>
<reference evidence="5 6" key="1">
    <citation type="submission" date="2019-05" db="EMBL/GenBank/DDBJ databases">
        <title>Panacibacter sp. strain 17mud1-8 Genome sequencing and assembly.</title>
        <authorList>
            <person name="Chhetri G."/>
        </authorList>
    </citation>
    <scope>NUCLEOTIDE SEQUENCE [LARGE SCALE GENOMIC DNA]</scope>
    <source>
        <strain evidence="5 6">17mud1-8</strain>
    </source>
</reference>
<evidence type="ECO:0000259" key="4">
    <source>
        <dbReference type="Pfam" id="PF02826"/>
    </source>
</evidence>
<evidence type="ECO:0000256" key="1">
    <source>
        <dbReference type="ARBA" id="ARBA00023002"/>
    </source>
</evidence>
<proteinExistence type="inferred from homology"/>
<dbReference type="EMBL" id="SZQL01000001">
    <property type="protein sequence ID" value="TKK71565.1"/>
    <property type="molecule type" value="Genomic_DNA"/>
</dbReference>
<protein>
    <submittedName>
        <fullName evidence="5">Hydroxyacid dehydrogenase</fullName>
    </submittedName>
</protein>
<dbReference type="OrthoDB" id="9777288at2"/>
<name>A0A4U3L8C3_9BACT</name>
<feature type="domain" description="D-isomer specific 2-hydroxyacid dehydrogenase NAD-binding" evidence="4">
    <location>
        <begin position="106"/>
        <end position="287"/>
    </location>
</feature>
<comment type="similarity">
    <text evidence="2">Belongs to the D-isomer specific 2-hydroxyacid dehydrogenase family.</text>
</comment>
<dbReference type="InterPro" id="IPR036291">
    <property type="entry name" value="NAD(P)-bd_dom_sf"/>
</dbReference>
<organism evidence="5 6">
    <name type="scientific">Ilyomonas limi</name>
    <dbReference type="NCBI Taxonomy" id="2575867"/>
    <lineage>
        <taxon>Bacteria</taxon>
        <taxon>Pseudomonadati</taxon>
        <taxon>Bacteroidota</taxon>
        <taxon>Chitinophagia</taxon>
        <taxon>Chitinophagales</taxon>
        <taxon>Chitinophagaceae</taxon>
        <taxon>Ilyomonas</taxon>
    </lineage>
</organism>
<dbReference type="Pfam" id="PF00389">
    <property type="entry name" value="2-Hacid_dh"/>
    <property type="match status" value="1"/>
</dbReference>
<dbReference type="InterPro" id="IPR006139">
    <property type="entry name" value="D-isomer_2_OHA_DH_cat_dom"/>
</dbReference>
<dbReference type="GO" id="GO:0016616">
    <property type="term" value="F:oxidoreductase activity, acting on the CH-OH group of donors, NAD or NADP as acceptor"/>
    <property type="evidence" value="ECO:0007669"/>
    <property type="project" value="InterPro"/>
</dbReference>
<keyword evidence="6" id="KW-1185">Reference proteome</keyword>
<evidence type="ECO:0000259" key="3">
    <source>
        <dbReference type="Pfam" id="PF00389"/>
    </source>
</evidence>
<dbReference type="SUPFAM" id="SSF51735">
    <property type="entry name" value="NAD(P)-binding Rossmann-fold domains"/>
    <property type="match status" value="1"/>
</dbReference>
<dbReference type="Proteomes" id="UP000305848">
    <property type="component" value="Unassembled WGS sequence"/>
</dbReference>
<gene>
    <name evidence="5" type="ORF">FC093_00630</name>
</gene>
<dbReference type="InterPro" id="IPR050223">
    <property type="entry name" value="D-isomer_2-hydroxyacid_DH"/>
</dbReference>
<evidence type="ECO:0000313" key="5">
    <source>
        <dbReference type="EMBL" id="TKK71565.1"/>
    </source>
</evidence>
<dbReference type="Gene3D" id="3.40.50.720">
    <property type="entry name" value="NAD(P)-binding Rossmann-like Domain"/>
    <property type="match status" value="2"/>
</dbReference>
<dbReference type="RefSeq" id="WP_137259805.1">
    <property type="nucleotide sequence ID" value="NZ_SZQL01000001.1"/>
</dbReference>